<dbReference type="EMBL" id="CP037423">
    <property type="protein sequence ID" value="QDV46319.1"/>
    <property type="molecule type" value="Genomic_DNA"/>
</dbReference>
<keyword evidence="1" id="KW-0732">Signal</keyword>
<feature type="chain" id="PRO_5021997279" evidence="1">
    <location>
        <begin position="31"/>
        <end position="142"/>
    </location>
</feature>
<gene>
    <name evidence="2" type="ORF">Enr13x_62280</name>
</gene>
<sequence length="142" mass="16003" precursor="true">MTVLSRYLGCSTLILALIAGSGMDCNKAWAEDQRQPSSTVAKLQTHRIPDGFPEDVLAQFGSVVPTEKMMYFPERRQLVVYGKPELHLQVMKRIVAVPLQQRAPMVAAAEPRGHVRPLPLPRRPVKIVHLKELDLLLIRFGR</sequence>
<feature type="signal peptide" evidence="1">
    <location>
        <begin position="1"/>
        <end position="30"/>
    </location>
</feature>
<evidence type="ECO:0000256" key="1">
    <source>
        <dbReference type="SAM" id="SignalP"/>
    </source>
</evidence>
<dbReference type="RefSeq" id="WP_145390448.1">
    <property type="nucleotide sequence ID" value="NZ_CP037423.1"/>
</dbReference>
<dbReference type="OrthoDB" id="9838375at2"/>
<reference evidence="2 3" key="1">
    <citation type="submission" date="2019-03" db="EMBL/GenBank/DDBJ databases">
        <title>Deep-cultivation of Planctomycetes and their phenomic and genomic characterization uncovers novel biology.</title>
        <authorList>
            <person name="Wiegand S."/>
            <person name="Jogler M."/>
            <person name="Boedeker C."/>
            <person name="Pinto D."/>
            <person name="Vollmers J."/>
            <person name="Rivas-Marin E."/>
            <person name="Kohn T."/>
            <person name="Peeters S.H."/>
            <person name="Heuer A."/>
            <person name="Rast P."/>
            <person name="Oberbeckmann S."/>
            <person name="Bunk B."/>
            <person name="Jeske O."/>
            <person name="Meyerdierks A."/>
            <person name="Storesund J.E."/>
            <person name="Kallscheuer N."/>
            <person name="Luecker S."/>
            <person name="Lage O.M."/>
            <person name="Pohl T."/>
            <person name="Merkel B.J."/>
            <person name="Hornburger P."/>
            <person name="Mueller R.-W."/>
            <person name="Bruemmer F."/>
            <person name="Labrenz M."/>
            <person name="Spormann A.M."/>
            <person name="Op den Camp H."/>
            <person name="Overmann J."/>
            <person name="Amann R."/>
            <person name="Jetten M.S.M."/>
            <person name="Mascher T."/>
            <person name="Medema M.H."/>
            <person name="Devos D.P."/>
            <person name="Kaster A.-K."/>
            <person name="Ovreas L."/>
            <person name="Rohde M."/>
            <person name="Galperin M.Y."/>
            <person name="Jogler C."/>
        </authorList>
    </citation>
    <scope>NUCLEOTIDE SEQUENCE [LARGE SCALE GENOMIC DNA]</scope>
    <source>
        <strain evidence="2 3">Enr13</strain>
    </source>
</reference>
<dbReference type="Proteomes" id="UP000319004">
    <property type="component" value="Chromosome"/>
</dbReference>
<name>A0A518HZP5_9BACT</name>
<accession>A0A518HZP5</accession>
<keyword evidence="3" id="KW-1185">Reference proteome</keyword>
<evidence type="ECO:0000313" key="2">
    <source>
        <dbReference type="EMBL" id="QDV46319.1"/>
    </source>
</evidence>
<organism evidence="2 3">
    <name type="scientific">Stieleria neptunia</name>
    <dbReference type="NCBI Taxonomy" id="2527979"/>
    <lineage>
        <taxon>Bacteria</taxon>
        <taxon>Pseudomonadati</taxon>
        <taxon>Planctomycetota</taxon>
        <taxon>Planctomycetia</taxon>
        <taxon>Pirellulales</taxon>
        <taxon>Pirellulaceae</taxon>
        <taxon>Stieleria</taxon>
    </lineage>
</organism>
<proteinExistence type="predicted"/>
<dbReference type="KEGG" id="snep:Enr13x_62280"/>
<dbReference type="AlphaFoldDB" id="A0A518HZP5"/>
<protein>
    <submittedName>
        <fullName evidence="2">Uncharacterized protein</fullName>
    </submittedName>
</protein>
<evidence type="ECO:0000313" key="3">
    <source>
        <dbReference type="Proteomes" id="UP000319004"/>
    </source>
</evidence>